<keyword evidence="7 11" id="KW-0808">Transferase</keyword>
<keyword evidence="9 11" id="KW-0804">Transcription</keyword>
<dbReference type="CDD" id="cd06928">
    <property type="entry name" value="RNAP_alpha_NTD"/>
    <property type="match status" value="1"/>
</dbReference>
<comment type="subcellular location">
    <subcellularLocation>
        <location evidence="2 11">Plastid</location>
        <location evidence="2 11">Chloroplast</location>
    </subcellularLocation>
</comment>
<feature type="region of interest" description="Alpha N-terminal domain (alpha-NTD)" evidence="11">
    <location>
        <begin position="1"/>
        <end position="233"/>
    </location>
</feature>
<dbReference type="GO" id="GO:0003677">
    <property type="term" value="F:DNA binding"/>
    <property type="evidence" value="ECO:0007669"/>
    <property type="project" value="UniProtKB-UniRule"/>
</dbReference>
<evidence type="ECO:0000256" key="5">
    <source>
        <dbReference type="ARBA" id="ARBA00022528"/>
    </source>
</evidence>
<evidence type="ECO:0000256" key="1">
    <source>
        <dbReference type="ARBA" id="ARBA00004026"/>
    </source>
</evidence>
<dbReference type="NCBIfam" id="TIGR02027">
    <property type="entry name" value="rpoA"/>
    <property type="match status" value="1"/>
</dbReference>
<dbReference type="GO" id="GO:0006351">
    <property type="term" value="P:DNA-templated transcription"/>
    <property type="evidence" value="ECO:0007669"/>
    <property type="project" value="UniProtKB-UniRule"/>
</dbReference>
<dbReference type="InterPro" id="IPR011260">
    <property type="entry name" value="RNAP_asu_C"/>
</dbReference>
<comment type="function">
    <text evidence="1 11">DNA-dependent RNA polymerase catalyzes the transcription of DNA into RNA using the four ribonucleoside triphosphates as substrates.</text>
</comment>
<feature type="domain" description="DNA-directed RNA polymerase RpoA/D/Rpb3-type" evidence="12">
    <location>
        <begin position="29"/>
        <end position="232"/>
    </location>
</feature>
<comment type="catalytic activity">
    <reaction evidence="10 11">
        <text>RNA(n) + a ribonucleoside 5'-triphosphate = RNA(n+1) + diphosphate</text>
        <dbReference type="Rhea" id="RHEA:21248"/>
        <dbReference type="Rhea" id="RHEA-COMP:14527"/>
        <dbReference type="Rhea" id="RHEA-COMP:17342"/>
        <dbReference type="ChEBI" id="CHEBI:33019"/>
        <dbReference type="ChEBI" id="CHEBI:61557"/>
        <dbReference type="ChEBI" id="CHEBI:140395"/>
        <dbReference type="EC" id="2.7.7.6"/>
    </reaction>
</comment>
<comment type="similarity">
    <text evidence="3 11">Belongs to the RNA polymerase alpha chain family.</text>
</comment>
<evidence type="ECO:0000259" key="12">
    <source>
        <dbReference type="SMART" id="SM00662"/>
    </source>
</evidence>
<dbReference type="GO" id="GO:0000428">
    <property type="term" value="C:DNA-directed RNA polymerase complex"/>
    <property type="evidence" value="ECO:0007669"/>
    <property type="project" value="UniProtKB-KW"/>
</dbReference>
<organism evidence="13">
    <name type="scientific">Ipomoea aquatica</name>
    <name type="common">Water spinach</name>
    <name type="synonym">Ipomoea reptans</name>
    <dbReference type="NCBI Taxonomy" id="89636"/>
    <lineage>
        <taxon>Eukaryota</taxon>
        <taxon>Viridiplantae</taxon>
        <taxon>Streptophyta</taxon>
        <taxon>Embryophyta</taxon>
        <taxon>Tracheophyta</taxon>
        <taxon>Spermatophyta</taxon>
        <taxon>Magnoliopsida</taxon>
        <taxon>eudicotyledons</taxon>
        <taxon>Gunneridae</taxon>
        <taxon>Pentapetalae</taxon>
        <taxon>asterids</taxon>
        <taxon>lamiids</taxon>
        <taxon>Solanales</taxon>
        <taxon>Convolvulaceae</taxon>
        <taxon>Ipomoeeae</taxon>
        <taxon>Ipomoea</taxon>
    </lineage>
</organism>
<evidence type="ECO:0000256" key="7">
    <source>
        <dbReference type="ARBA" id="ARBA00022679"/>
    </source>
</evidence>
<evidence type="ECO:0000256" key="9">
    <source>
        <dbReference type="ARBA" id="ARBA00023163"/>
    </source>
</evidence>
<dbReference type="Pfam" id="PF01000">
    <property type="entry name" value="RNA_pol_A_bac"/>
    <property type="match status" value="1"/>
</dbReference>
<evidence type="ECO:0000313" key="13">
    <source>
        <dbReference type="EMBL" id="QPZ46989.1"/>
    </source>
</evidence>
<dbReference type="Pfam" id="PF01193">
    <property type="entry name" value="RNA_pol_L"/>
    <property type="match status" value="1"/>
</dbReference>
<comment type="domain">
    <text evidence="11">The N-terminal domain is essential for RNAP assembly and basal transcription, whereas the C-terminal domain is involved in interaction with transcriptional regulators and with upstream promoter elements.</text>
</comment>
<keyword evidence="4 11" id="KW-0240">DNA-directed RNA polymerase</keyword>
<dbReference type="SUPFAM" id="SSF56553">
    <property type="entry name" value="Insert subdomain of RNA polymerase alpha subunit"/>
    <property type="match status" value="1"/>
</dbReference>
<evidence type="ECO:0000256" key="6">
    <source>
        <dbReference type="ARBA" id="ARBA00022640"/>
    </source>
</evidence>
<evidence type="ECO:0000256" key="10">
    <source>
        <dbReference type="ARBA" id="ARBA00048552"/>
    </source>
</evidence>
<accession>A0A7T3U0U3</accession>
<evidence type="ECO:0000256" key="8">
    <source>
        <dbReference type="ARBA" id="ARBA00022695"/>
    </source>
</evidence>
<keyword evidence="5 13" id="KW-0150">Chloroplast</keyword>
<dbReference type="EC" id="2.7.7.6" evidence="11"/>
<dbReference type="GeneID" id="65335572"/>
<dbReference type="Gene3D" id="1.10.150.20">
    <property type="entry name" value="5' to 3' exonuclease, C-terminal subdomain"/>
    <property type="match status" value="1"/>
</dbReference>
<dbReference type="InterPro" id="IPR036643">
    <property type="entry name" value="RNApol_insert_sf"/>
</dbReference>
<dbReference type="HAMAP" id="MF_00059">
    <property type="entry name" value="RNApol_bact_RpoA"/>
    <property type="match status" value="1"/>
</dbReference>
<dbReference type="SUPFAM" id="SSF55257">
    <property type="entry name" value="RBP11-like subunits of RNA polymerase"/>
    <property type="match status" value="1"/>
</dbReference>
<dbReference type="Gene3D" id="2.170.120.12">
    <property type="entry name" value="DNA-directed RNA polymerase, insert domain"/>
    <property type="match status" value="1"/>
</dbReference>
<name>A0A7T3U0U3_IPOAQ</name>
<evidence type="ECO:0000256" key="3">
    <source>
        <dbReference type="ARBA" id="ARBA00007123"/>
    </source>
</evidence>
<gene>
    <name evidence="11 13" type="primary">rpoA</name>
</gene>
<keyword evidence="8 11" id="KW-0548">Nucleotidyltransferase</keyword>
<dbReference type="AlphaFoldDB" id="A0A7T3U0U3"/>
<dbReference type="SUPFAM" id="SSF47789">
    <property type="entry name" value="C-terminal domain of RNA polymerase alpha subunit"/>
    <property type="match status" value="1"/>
</dbReference>
<protein>
    <recommendedName>
        <fullName evidence="11">DNA-directed RNA polymerase subunit alpha</fullName>
        <shortName evidence="11">PEP</shortName>
        <ecNumber evidence="11">2.7.7.6</ecNumber>
    </recommendedName>
    <alternativeName>
        <fullName evidence="11">Plastid-encoded RNA polymerase subunit alpha</fullName>
        <shortName evidence="11">RNA polymerase subunit alpha</shortName>
    </alternativeName>
</protein>
<dbReference type="GO" id="GO:0009507">
    <property type="term" value="C:chloroplast"/>
    <property type="evidence" value="ECO:0007669"/>
    <property type="project" value="UniProtKB-SubCell"/>
</dbReference>
<comment type="subunit">
    <text evidence="11">In plastids the minimal PEP RNA polymerase catalytic core is composed of four subunits: alpha, beta, beta', and beta''. When a (nuclear-encoded) sigma factor is associated with the core the holoenzyme is formed, which can initiate transcription.</text>
</comment>
<dbReference type="EMBL" id="MW250301">
    <property type="protein sequence ID" value="QPZ46989.1"/>
    <property type="molecule type" value="Genomic_DNA"/>
</dbReference>
<feature type="region of interest" description="Alpha C-terminal domain (alpha-CTD)" evidence="11">
    <location>
        <begin position="248"/>
        <end position="337"/>
    </location>
</feature>
<dbReference type="SMART" id="SM00662">
    <property type="entry name" value="RPOLD"/>
    <property type="match status" value="1"/>
</dbReference>
<dbReference type="FunFam" id="3.30.1360.10:FF:000039">
    <property type="entry name" value="DNA-directed RNA polymerase subunit alpha"/>
    <property type="match status" value="1"/>
</dbReference>
<sequence>MIREKVTVSTRTLQWKCVESRTDSKRLYYGRFILSPLMKGQADTIGIAMRRALLGEIEGTCITRVKSEKAPHEYSTIAGIQESVHEILMNLKEIVLRSNLYGTCDASICVKGPGCVTAEDIILPPSVEIVDNTQHIAWLTEPIDFCIGLQIERNRGYIIKTHHNFEDGSYPIDAVFMPVRNANHSIHSYGNGNEKQEILFLEIWTNGSLTPKEALHEASRNLIDLFIPFLHMEEENLHLEDGEHTIPLSPFTFHDKVAKLRKNKKKLALKSIFIDQLEFPPKIYNCLKKSNISTLLDLLNKSQEDLMKIEHFHIEDVKRILGILEKHFAIDLPKNQF</sequence>
<dbReference type="InterPro" id="IPR011263">
    <property type="entry name" value="DNA-dir_RNA_pol_RpoA/D/Rpb3"/>
</dbReference>
<evidence type="ECO:0000256" key="2">
    <source>
        <dbReference type="ARBA" id="ARBA00004229"/>
    </source>
</evidence>
<dbReference type="InterPro" id="IPR011262">
    <property type="entry name" value="DNA-dir_RNA_pol_insert"/>
</dbReference>
<dbReference type="Gene3D" id="3.30.1360.10">
    <property type="entry name" value="RNA polymerase, RBP11-like subunit"/>
    <property type="match status" value="1"/>
</dbReference>
<proteinExistence type="inferred from homology"/>
<dbReference type="GO" id="GO:0003899">
    <property type="term" value="F:DNA-directed RNA polymerase activity"/>
    <property type="evidence" value="ECO:0007669"/>
    <property type="project" value="UniProtKB-UniRule"/>
</dbReference>
<dbReference type="FunFam" id="2.170.120.12:FF:000001">
    <property type="entry name" value="DNA-directed RNA polymerase subunit alpha"/>
    <property type="match status" value="1"/>
</dbReference>
<dbReference type="RefSeq" id="YP_010128528.1">
    <property type="nucleotide sequence ID" value="NC_056300.1"/>
</dbReference>
<dbReference type="InterPro" id="IPR036603">
    <property type="entry name" value="RBP11-like"/>
</dbReference>
<dbReference type="GO" id="GO:0046983">
    <property type="term" value="F:protein dimerization activity"/>
    <property type="evidence" value="ECO:0007669"/>
    <property type="project" value="InterPro"/>
</dbReference>
<keyword evidence="6 13" id="KW-0934">Plastid</keyword>
<geneLocation type="chloroplast" evidence="13"/>
<dbReference type="InterPro" id="IPR011773">
    <property type="entry name" value="DNA-dir_RpoA"/>
</dbReference>
<evidence type="ECO:0000256" key="4">
    <source>
        <dbReference type="ARBA" id="ARBA00022478"/>
    </source>
</evidence>
<reference evidence="13" key="1">
    <citation type="submission" date="2020-11" db="EMBL/GenBank/DDBJ databases">
        <title>Characterization and phylogenetic analysis of the complete plastome of Ipomoea aquatica (Convolvulaceae), an edible vegetable.</title>
        <authorList>
            <person name="Wang Q."/>
        </authorList>
    </citation>
    <scope>NUCLEOTIDE SEQUENCE</scope>
</reference>
<evidence type="ECO:0000256" key="11">
    <source>
        <dbReference type="HAMAP-Rule" id="MF_00059"/>
    </source>
</evidence>
<dbReference type="Pfam" id="PF03118">
    <property type="entry name" value="RNA_pol_A_CTD"/>
    <property type="match status" value="1"/>
</dbReference>